<organism evidence="1 2">
    <name type="scientific">Aquamicrobium terrae</name>
    <dbReference type="NCBI Taxonomy" id="1324945"/>
    <lineage>
        <taxon>Bacteria</taxon>
        <taxon>Pseudomonadati</taxon>
        <taxon>Pseudomonadota</taxon>
        <taxon>Alphaproteobacteria</taxon>
        <taxon>Hyphomicrobiales</taxon>
        <taxon>Phyllobacteriaceae</taxon>
        <taxon>Aquamicrobium</taxon>
    </lineage>
</organism>
<dbReference type="EMBL" id="JBEPML010000016">
    <property type="protein sequence ID" value="MET3793670.1"/>
    <property type="molecule type" value="Genomic_DNA"/>
</dbReference>
<sequence>MKFESALDLQARIFSQIFQFIELPAMAGVARPSPGLFLDPMLFETKSARPRRPPRQGLNDIALGITGARGDEARLAVLVQNRNKVRSTVVDEIVGFARGEADVLYIGRQKPLWTTVRNDPIRPGVSIAPTTVPYAGTLGCFCRDNLSGRTGILSNNHVLADVNAVAVGTTIMQPGARDGGRPVEDVICELARFVPIQFGGFPNRVDAAVAALTEHGRREDRHTLYDSSDEPAPAITLRPDALVEAVPGMTVFKTGRTTRHTRGRVRAVNVNNYLVDVGVGVARFDGQIVIETDMAPQPFSRPGDSGSLIVDEEGRPVALLFAGSASGGAGNVGMTGANPISSVCEELGVTLI</sequence>
<dbReference type="Gene3D" id="2.40.10.10">
    <property type="entry name" value="Trypsin-like serine proteases"/>
    <property type="match status" value="1"/>
</dbReference>
<dbReference type="InterPro" id="IPR009003">
    <property type="entry name" value="Peptidase_S1_PA"/>
</dbReference>
<evidence type="ECO:0008006" key="3">
    <source>
        <dbReference type="Google" id="ProtNLM"/>
    </source>
</evidence>
<dbReference type="Pfam" id="PF13365">
    <property type="entry name" value="Trypsin_2"/>
    <property type="match status" value="1"/>
</dbReference>
<name>A0ABV2N3N0_9HYPH</name>
<comment type="caution">
    <text evidence="1">The sequence shown here is derived from an EMBL/GenBank/DDBJ whole genome shotgun (WGS) entry which is preliminary data.</text>
</comment>
<proteinExistence type="predicted"/>
<dbReference type="SUPFAM" id="SSF50494">
    <property type="entry name" value="Trypsin-like serine proteases"/>
    <property type="match status" value="1"/>
</dbReference>
<dbReference type="InterPro" id="IPR043504">
    <property type="entry name" value="Peptidase_S1_PA_chymotrypsin"/>
</dbReference>
<protein>
    <recommendedName>
        <fullName evidence="3">Trypsin-like peptidase domain-containing protein</fullName>
    </recommendedName>
</protein>
<evidence type="ECO:0000313" key="2">
    <source>
        <dbReference type="Proteomes" id="UP001549076"/>
    </source>
</evidence>
<accession>A0ABV2N3N0</accession>
<gene>
    <name evidence="1" type="ORF">ABID37_003908</name>
</gene>
<evidence type="ECO:0000313" key="1">
    <source>
        <dbReference type="EMBL" id="MET3793670.1"/>
    </source>
</evidence>
<keyword evidence="2" id="KW-1185">Reference proteome</keyword>
<reference evidence="1 2" key="1">
    <citation type="submission" date="2024-06" db="EMBL/GenBank/DDBJ databases">
        <title>Genomic Encyclopedia of Type Strains, Phase IV (KMG-IV): sequencing the most valuable type-strain genomes for metagenomic binning, comparative biology and taxonomic classification.</title>
        <authorList>
            <person name="Goeker M."/>
        </authorList>
    </citation>
    <scope>NUCLEOTIDE SEQUENCE [LARGE SCALE GENOMIC DNA]</scope>
    <source>
        <strain evidence="1 2">DSM 27865</strain>
    </source>
</reference>
<dbReference type="Proteomes" id="UP001549076">
    <property type="component" value="Unassembled WGS sequence"/>
</dbReference>
<dbReference type="RefSeq" id="WP_354197744.1">
    <property type="nucleotide sequence ID" value="NZ_JBEPML010000016.1"/>
</dbReference>